<keyword evidence="1" id="KW-0812">Transmembrane</keyword>
<sequence>MRVFTGSHSALGTRGAWKFRGQLSSQQKLSQRLRPPARAIRVLGTVRLVRGQLREEGVHMAMISAKRSRPAAFLSFCASLAALCLASDFALFGSPFLMFGLGILCRFPLAALLAWLV</sequence>
<name>A0A4Y7SNT7_COPMI</name>
<dbReference type="EMBL" id="QPFP01000077">
    <property type="protein sequence ID" value="TEB23537.1"/>
    <property type="molecule type" value="Genomic_DNA"/>
</dbReference>
<keyword evidence="1" id="KW-0472">Membrane</keyword>
<comment type="caution">
    <text evidence="2">The sequence shown here is derived from an EMBL/GenBank/DDBJ whole genome shotgun (WGS) entry which is preliminary data.</text>
</comment>
<evidence type="ECO:0000313" key="3">
    <source>
        <dbReference type="Proteomes" id="UP000298030"/>
    </source>
</evidence>
<dbReference type="Proteomes" id="UP000298030">
    <property type="component" value="Unassembled WGS sequence"/>
</dbReference>
<protein>
    <submittedName>
        <fullName evidence="2">Uncharacterized protein</fullName>
    </submittedName>
</protein>
<accession>A0A4Y7SNT7</accession>
<evidence type="ECO:0000256" key="1">
    <source>
        <dbReference type="SAM" id="Phobius"/>
    </source>
</evidence>
<dbReference type="AlphaFoldDB" id="A0A4Y7SNT7"/>
<feature type="transmembrane region" description="Helical" evidence="1">
    <location>
        <begin position="71"/>
        <end position="90"/>
    </location>
</feature>
<reference evidence="2 3" key="1">
    <citation type="journal article" date="2019" name="Nat. Ecol. Evol.">
        <title>Megaphylogeny resolves global patterns of mushroom evolution.</title>
        <authorList>
            <person name="Varga T."/>
            <person name="Krizsan K."/>
            <person name="Foldi C."/>
            <person name="Dima B."/>
            <person name="Sanchez-Garcia M."/>
            <person name="Sanchez-Ramirez S."/>
            <person name="Szollosi G.J."/>
            <person name="Szarkandi J.G."/>
            <person name="Papp V."/>
            <person name="Albert L."/>
            <person name="Andreopoulos W."/>
            <person name="Angelini C."/>
            <person name="Antonin V."/>
            <person name="Barry K.W."/>
            <person name="Bougher N.L."/>
            <person name="Buchanan P."/>
            <person name="Buyck B."/>
            <person name="Bense V."/>
            <person name="Catcheside P."/>
            <person name="Chovatia M."/>
            <person name="Cooper J."/>
            <person name="Damon W."/>
            <person name="Desjardin D."/>
            <person name="Finy P."/>
            <person name="Geml J."/>
            <person name="Haridas S."/>
            <person name="Hughes K."/>
            <person name="Justo A."/>
            <person name="Karasinski D."/>
            <person name="Kautmanova I."/>
            <person name="Kiss B."/>
            <person name="Kocsube S."/>
            <person name="Kotiranta H."/>
            <person name="LaButti K.M."/>
            <person name="Lechner B.E."/>
            <person name="Liimatainen K."/>
            <person name="Lipzen A."/>
            <person name="Lukacs Z."/>
            <person name="Mihaltcheva S."/>
            <person name="Morgado L.N."/>
            <person name="Niskanen T."/>
            <person name="Noordeloos M.E."/>
            <person name="Ohm R.A."/>
            <person name="Ortiz-Santana B."/>
            <person name="Ovrebo C."/>
            <person name="Racz N."/>
            <person name="Riley R."/>
            <person name="Savchenko A."/>
            <person name="Shiryaev A."/>
            <person name="Soop K."/>
            <person name="Spirin V."/>
            <person name="Szebenyi C."/>
            <person name="Tomsovsky M."/>
            <person name="Tulloss R.E."/>
            <person name="Uehling J."/>
            <person name="Grigoriev I.V."/>
            <person name="Vagvolgyi C."/>
            <person name="Papp T."/>
            <person name="Martin F.M."/>
            <person name="Miettinen O."/>
            <person name="Hibbett D.S."/>
            <person name="Nagy L.G."/>
        </authorList>
    </citation>
    <scope>NUCLEOTIDE SEQUENCE [LARGE SCALE GENOMIC DNA]</scope>
    <source>
        <strain evidence="2 3">FP101781</strain>
    </source>
</reference>
<evidence type="ECO:0000313" key="2">
    <source>
        <dbReference type="EMBL" id="TEB23537.1"/>
    </source>
</evidence>
<gene>
    <name evidence="2" type="ORF">FA13DRAFT_1412634</name>
</gene>
<proteinExistence type="predicted"/>
<keyword evidence="1" id="KW-1133">Transmembrane helix</keyword>
<keyword evidence="3" id="KW-1185">Reference proteome</keyword>
<feature type="transmembrane region" description="Helical" evidence="1">
    <location>
        <begin position="96"/>
        <end position="116"/>
    </location>
</feature>
<organism evidence="2 3">
    <name type="scientific">Coprinellus micaceus</name>
    <name type="common">Glistening ink-cap mushroom</name>
    <name type="synonym">Coprinus micaceus</name>
    <dbReference type="NCBI Taxonomy" id="71717"/>
    <lineage>
        <taxon>Eukaryota</taxon>
        <taxon>Fungi</taxon>
        <taxon>Dikarya</taxon>
        <taxon>Basidiomycota</taxon>
        <taxon>Agaricomycotina</taxon>
        <taxon>Agaricomycetes</taxon>
        <taxon>Agaricomycetidae</taxon>
        <taxon>Agaricales</taxon>
        <taxon>Agaricineae</taxon>
        <taxon>Psathyrellaceae</taxon>
        <taxon>Coprinellus</taxon>
    </lineage>
</organism>